<evidence type="ECO:0000256" key="1">
    <source>
        <dbReference type="SAM" id="Phobius"/>
    </source>
</evidence>
<keyword evidence="1" id="KW-1133">Transmembrane helix</keyword>
<dbReference type="RefSeq" id="WP_068824818.1">
    <property type="nucleotide sequence ID" value="NZ_CP014224.1"/>
</dbReference>
<dbReference type="PANTHER" id="PTHR34978:SF3">
    <property type="entry name" value="SLR0241 PROTEIN"/>
    <property type="match status" value="1"/>
</dbReference>
<evidence type="ECO:0000259" key="2">
    <source>
        <dbReference type="Pfam" id="PF05569"/>
    </source>
</evidence>
<evidence type="ECO:0000313" key="3">
    <source>
        <dbReference type="EMBL" id="ANW95566.1"/>
    </source>
</evidence>
<feature type="transmembrane region" description="Helical" evidence="1">
    <location>
        <begin position="6"/>
        <end position="21"/>
    </location>
</feature>
<dbReference type="AlphaFoldDB" id="A0A1B1Y466"/>
<dbReference type="CDD" id="cd07341">
    <property type="entry name" value="M56_BlaR1_MecR1_like"/>
    <property type="match status" value="1"/>
</dbReference>
<keyword evidence="1" id="KW-0472">Membrane</keyword>
<dbReference type="KEGG" id="wfu:AXE80_04425"/>
<dbReference type="InterPro" id="IPR052173">
    <property type="entry name" value="Beta-lactam_resp_regulator"/>
</dbReference>
<keyword evidence="1" id="KW-0812">Transmembrane</keyword>
<feature type="transmembrane region" description="Helical" evidence="1">
    <location>
        <begin position="89"/>
        <end position="110"/>
    </location>
</feature>
<sequence>MAYMIEVILFQAMFLGLYYILKKETFFNYNRLYLLTTSLLSYVLPFIKLEVFKTDISNVNVVNMLPTVFIGDNTQDVVNSTNADLFIWYWWYIPLLVSIIMLLMFITKLYKINKLIKRNEIIDKETYKIVVIENSDDTFSFFKWIFMGDQLKEEERNIVLQHELIHVKQKHSLDLLFFEIQRVICWYNPLVYQYQKEIKSLHEFIVDKQMIQNTGKQNYCKNMLTQLFKAPELSFVNTFYKKSLIKKRIAMITKKESKSTARLKYAFIIPVMMGMLFYTSCKSKKIVVDKNENQSNELIIQQNLYEDVPFADIENSAVFPGCEEVEDLKKCFSKNVNKFIAKNFNIGLAEELGLVGVQKMAAMFKIDTNGKVTDIRVKGEQQELKDEFIRTLEGLPQMESATQNGKKVNMLFSLPLMFRVKGKKDDSSK</sequence>
<dbReference type="PANTHER" id="PTHR34978">
    <property type="entry name" value="POSSIBLE SENSOR-TRANSDUCER PROTEIN BLAR"/>
    <property type="match status" value="1"/>
</dbReference>
<organism evidence="3 4">
    <name type="scientific">Wenyingzhuangia fucanilytica</name>
    <dbReference type="NCBI Taxonomy" id="1790137"/>
    <lineage>
        <taxon>Bacteria</taxon>
        <taxon>Pseudomonadati</taxon>
        <taxon>Bacteroidota</taxon>
        <taxon>Flavobacteriia</taxon>
        <taxon>Flavobacteriales</taxon>
        <taxon>Flavobacteriaceae</taxon>
        <taxon>Wenyingzhuangia</taxon>
    </lineage>
</organism>
<proteinExistence type="predicted"/>
<evidence type="ECO:0000313" key="4">
    <source>
        <dbReference type="Proteomes" id="UP000092967"/>
    </source>
</evidence>
<feature type="domain" description="Peptidase M56" evidence="2">
    <location>
        <begin position="150"/>
        <end position="252"/>
    </location>
</feature>
<accession>A0A1B1Y466</accession>
<dbReference type="STRING" id="1790137.AXE80_04425"/>
<dbReference type="Proteomes" id="UP000092967">
    <property type="component" value="Chromosome"/>
</dbReference>
<dbReference type="Pfam" id="PF05569">
    <property type="entry name" value="Peptidase_M56"/>
    <property type="match status" value="1"/>
</dbReference>
<keyword evidence="4" id="KW-1185">Reference proteome</keyword>
<dbReference type="EMBL" id="CP014224">
    <property type="protein sequence ID" value="ANW95566.1"/>
    <property type="molecule type" value="Genomic_DNA"/>
</dbReference>
<reference evidence="3 4" key="1">
    <citation type="submission" date="2016-02" db="EMBL/GenBank/DDBJ databases">
        <authorList>
            <person name="Wen L."/>
            <person name="He K."/>
            <person name="Yang H."/>
        </authorList>
    </citation>
    <scope>NUCLEOTIDE SEQUENCE [LARGE SCALE GENOMIC DNA]</scope>
    <source>
        <strain evidence="3 4">CZ1127</strain>
    </source>
</reference>
<dbReference type="Gene3D" id="3.30.1150.10">
    <property type="match status" value="1"/>
</dbReference>
<protein>
    <recommendedName>
        <fullName evidence="2">Peptidase M56 domain-containing protein</fullName>
    </recommendedName>
</protein>
<gene>
    <name evidence="3" type="ORF">AXE80_04425</name>
</gene>
<dbReference type="OrthoDB" id="1522859at2"/>
<name>A0A1B1Y466_9FLAO</name>
<dbReference type="InterPro" id="IPR008756">
    <property type="entry name" value="Peptidase_M56"/>
</dbReference>